<dbReference type="InterPro" id="IPR002078">
    <property type="entry name" value="Sigma_54_int"/>
</dbReference>
<dbReference type="GO" id="GO:0043565">
    <property type="term" value="F:sequence-specific DNA binding"/>
    <property type="evidence" value="ECO:0007669"/>
    <property type="project" value="InterPro"/>
</dbReference>
<keyword evidence="4" id="KW-0238">DNA-binding</keyword>
<evidence type="ECO:0000256" key="1">
    <source>
        <dbReference type="ARBA" id="ARBA00022741"/>
    </source>
</evidence>
<dbReference type="Gene3D" id="1.10.10.60">
    <property type="entry name" value="Homeodomain-like"/>
    <property type="match status" value="1"/>
</dbReference>
<evidence type="ECO:0000313" key="8">
    <source>
        <dbReference type="Proteomes" id="UP000502260"/>
    </source>
</evidence>
<dbReference type="InterPro" id="IPR013656">
    <property type="entry name" value="PAS_4"/>
</dbReference>
<keyword evidence="2" id="KW-0067">ATP-binding</keyword>
<dbReference type="InterPro" id="IPR009057">
    <property type="entry name" value="Homeodomain-like_sf"/>
</dbReference>
<dbReference type="InterPro" id="IPR025944">
    <property type="entry name" value="Sigma_54_int_dom_CS"/>
</dbReference>
<dbReference type="PROSITE" id="PS00688">
    <property type="entry name" value="SIGMA54_INTERACT_3"/>
    <property type="match status" value="1"/>
</dbReference>
<dbReference type="KEGG" id="slac:SKTS_27500"/>
<protein>
    <submittedName>
        <fullName evidence="7">Transcriptional regulator</fullName>
    </submittedName>
</protein>
<evidence type="ECO:0000259" key="6">
    <source>
        <dbReference type="PROSITE" id="PS50045"/>
    </source>
</evidence>
<keyword evidence="1" id="KW-0547">Nucleotide-binding</keyword>
<dbReference type="CDD" id="cd00009">
    <property type="entry name" value="AAA"/>
    <property type="match status" value="1"/>
</dbReference>
<dbReference type="SUPFAM" id="SSF52540">
    <property type="entry name" value="P-loop containing nucleoside triphosphate hydrolases"/>
    <property type="match status" value="1"/>
</dbReference>
<keyword evidence="3" id="KW-0805">Transcription regulation</keyword>
<dbReference type="Gene3D" id="1.10.8.60">
    <property type="match status" value="1"/>
</dbReference>
<dbReference type="InterPro" id="IPR027417">
    <property type="entry name" value="P-loop_NTPase"/>
</dbReference>
<name>A0A6F8VDV9_9PROT</name>
<feature type="domain" description="Sigma-54 factor interaction" evidence="6">
    <location>
        <begin position="138"/>
        <end position="363"/>
    </location>
</feature>
<evidence type="ECO:0000256" key="2">
    <source>
        <dbReference type="ARBA" id="ARBA00022840"/>
    </source>
</evidence>
<dbReference type="InterPro" id="IPR002197">
    <property type="entry name" value="HTH_Fis"/>
</dbReference>
<evidence type="ECO:0000313" key="7">
    <source>
        <dbReference type="EMBL" id="BCB27864.1"/>
    </source>
</evidence>
<dbReference type="SUPFAM" id="SSF46689">
    <property type="entry name" value="Homeodomain-like"/>
    <property type="match status" value="1"/>
</dbReference>
<evidence type="ECO:0000256" key="3">
    <source>
        <dbReference type="ARBA" id="ARBA00023015"/>
    </source>
</evidence>
<dbReference type="InterPro" id="IPR003593">
    <property type="entry name" value="AAA+_ATPase"/>
</dbReference>
<dbReference type="GO" id="GO:0006355">
    <property type="term" value="P:regulation of DNA-templated transcription"/>
    <property type="evidence" value="ECO:0007669"/>
    <property type="project" value="InterPro"/>
</dbReference>
<dbReference type="SUPFAM" id="SSF55785">
    <property type="entry name" value="PYP-like sensor domain (PAS domain)"/>
    <property type="match status" value="1"/>
</dbReference>
<dbReference type="PROSITE" id="PS00676">
    <property type="entry name" value="SIGMA54_INTERACT_2"/>
    <property type="match status" value="1"/>
</dbReference>
<proteinExistence type="predicted"/>
<dbReference type="Pfam" id="PF00158">
    <property type="entry name" value="Sigma54_activat"/>
    <property type="match status" value="1"/>
</dbReference>
<keyword evidence="5" id="KW-0804">Transcription</keyword>
<evidence type="ECO:0000256" key="4">
    <source>
        <dbReference type="ARBA" id="ARBA00023125"/>
    </source>
</evidence>
<dbReference type="InterPro" id="IPR058031">
    <property type="entry name" value="AAA_lid_NorR"/>
</dbReference>
<dbReference type="SMART" id="SM00382">
    <property type="entry name" value="AAA"/>
    <property type="match status" value="1"/>
</dbReference>
<dbReference type="RefSeq" id="WP_173066265.1">
    <property type="nucleotide sequence ID" value="NZ_AP022853.1"/>
</dbReference>
<dbReference type="Pfam" id="PF08448">
    <property type="entry name" value="PAS_4"/>
    <property type="match status" value="1"/>
</dbReference>
<dbReference type="FunFam" id="3.40.50.300:FF:000006">
    <property type="entry name" value="DNA-binding transcriptional regulator NtrC"/>
    <property type="match status" value="1"/>
</dbReference>
<dbReference type="Gene3D" id="3.30.450.20">
    <property type="entry name" value="PAS domain"/>
    <property type="match status" value="1"/>
</dbReference>
<organism evidence="7 8">
    <name type="scientific">Sulfurimicrobium lacus</name>
    <dbReference type="NCBI Taxonomy" id="2715678"/>
    <lineage>
        <taxon>Bacteria</taxon>
        <taxon>Pseudomonadati</taxon>
        <taxon>Pseudomonadota</taxon>
        <taxon>Betaproteobacteria</taxon>
        <taxon>Nitrosomonadales</taxon>
        <taxon>Sulfuricellaceae</taxon>
        <taxon>Sulfurimicrobium</taxon>
    </lineage>
</organism>
<dbReference type="EMBL" id="AP022853">
    <property type="protein sequence ID" value="BCB27864.1"/>
    <property type="molecule type" value="Genomic_DNA"/>
</dbReference>
<evidence type="ECO:0000256" key="5">
    <source>
        <dbReference type="ARBA" id="ARBA00023163"/>
    </source>
</evidence>
<dbReference type="PANTHER" id="PTHR32071">
    <property type="entry name" value="TRANSCRIPTIONAL REGULATORY PROTEIN"/>
    <property type="match status" value="1"/>
</dbReference>
<dbReference type="InterPro" id="IPR025943">
    <property type="entry name" value="Sigma_54_int_dom_ATP-bd_2"/>
</dbReference>
<accession>A0A6F8VDV9</accession>
<dbReference type="AlphaFoldDB" id="A0A6F8VDV9"/>
<dbReference type="Gene3D" id="3.40.50.300">
    <property type="entry name" value="P-loop containing nucleotide triphosphate hydrolases"/>
    <property type="match status" value="1"/>
</dbReference>
<keyword evidence="8" id="KW-1185">Reference proteome</keyword>
<sequence>MDLSGNPIPELLPDVAALIDSMPEPRLFISADYRVLAANRAYREQFGVPEDLSHHFCYELSHHISVPCDQAGESCPLKTCRDTGEASRVLHIHHTPRGQEHVDVEVAPIRDRAGRVLFYVETVRTVRRARSGPSAEGLVGRSPAFNRLIALLERVAPSDATVLLLGESGTGKELAAQALHDASTRARGPFVAVDCAGVTETLFGSELFGYEKGAFTGASTRKTGLVEAAAGGTLFFDEIGDMPLCLQVKLLRLLESGTFRRVGGLEPLRANFRLVLATHRDIKAMVEEGTFRRDLYYRISAFPIRVPSLRERREDLPLLVDSLLQRLCQQRRSLHPDALAALLEHKFPGNIRELRNILERACLLADGDTILPEHLPEDLEPVTDYVKEAAEEEIVPLEEAERRYLRWALERHGSDRRLLAQKLGLGERTLYRKLKDAGV</sequence>
<dbReference type="Proteomes" id="UP000502260">
    <property type="component" value="Chromosome"/>
</dbReference>
<gene>
    <name evidence="7" type="ORF">SKTS_27500</name>
</gene>
<dbReference type="PROSITE" id="PS50045">
    <property type="entry name" value="SIGMA54_INTERACT_4"/>
    <property type="match status" value="1"/>
</dbReference>
<dbReference type="InterPro" id="IPR035965">
    <property type="entry name" value="PAS-like_dom_sf"/>
</dbReference>
<reference evidence="8" key="1">
    <citation type="submission" date="2020-03" db="EMBL/GenBank/DDBJ databases">
        <title>Complete genome sequence of sulfur-oxidizing bacterium skT11.</title>
        <authorList>
            <person name="Kanda M."/>
            <person name="Kojima H."/>
            <person name="Fukui M."/>
        </authorList>
    </citation>
    <scope>NUCLEOTIDE SEQUENCE [LARGE SCALE GENOMIC DNA]</scope>
    <source>
        <strain evidence="8">skT11</strain>
    </source>
</reference>
<dbReference type="Pfam" id="PF02954">
    <property type="entry name" value="HTH_8"/>
    <property type="match status" value="1"/>
</dbReference>
<dbReference type="GO" id="GO:0005524">
    <property type="term" value="F:ATP binding"/>
    <property type="evidence" value="ECO:0007669"/>
    <property type="project" value="UniProtKB-KW"/>
</dbReference>
<dbReference type="Pfam" id="PF25601">
    <property type="entry name" value="AAA_lid_14"/>
    <property type="match status" value="1"/>
</dbReference>